<accession>A0A0K1PUX4</accession>
<dbReference type="EMBL" id="CP012333">
    <property type="protein sequence ID" value="AKU97322.1"/>
    <property type="molecule type" value="Genomic_DNA"/>
</dbReference>
<dbReference type="STRING" id="1391654.AKJ09_03986"/>
<dbReference type="Proteomes" id="UP000064967">
    <property type="component" value="Chromosome"/>
</dbReference>
<evidence type="ECO:0000313" key="2">
    <source>
        <dbReference type="Proteomes" id="UP000064967"/>
    </source>
</evidence>
<organism evidence="1 2">
    <name type="scientific">Labilithrix luteola</name>
    <dbReference type="NCBI Taxonomy" id="1391654"/>
    <lineage>
        <taxon>Bacteria</taxon>
        <taxon>Pseudomonadati</taxon>
        <taxon>Myxococcota</taxon>
        <taxon>Polyangia</taxon>
        <taxon>Polyangiales</taxon>
        <taxon>Labilitrichaceae</taxon>
        <taxon>Labilithrix</taxon>
    </lineage>
</organism>
<reference evidence="1 2" key="1">
    <citation type="submission" date="2015-08" db="EMBL/GenBank/DDBJ databases">
        <authorList>
            <person name="Babu N.S."/>
            <person name="Beckwith C.J."/>
            <person name="Beseler K.G."/>
            <person name="Brison A."/>
            <person name="Carone J.V."/>
            <person name="Caskin T.P."/>
            <person name="Diamond M."/>
            <person name="Durham M.E."/>
            <person name="Foxe J.M."/>
            <person name="Go M."/>
            <person name="Henderson B.A."/>
            <person name="Jones I.B."/>
            <person name="McGettigan J.A."/>
            <person name="Micheletti S.J."/>
            <person name="Nasrallah M.E."/>
            <person name="Ortiz D."/>
            <person name="Piller C.R."/>
            <person name="Privatt S.R."/>
            <person name="Schneider S.L."/>
            <person name="Sharp S."/>
            <person name="Smith T.C."/>
            <person name="Stanton J.D."/>
            <person name="Ullery H.E."/>
            <person name="Wilson R.J."/>
            <person name="Serrano M.G."/>
            <person name="Buck G."/>
            <person name="Lee V."/>
            <person name="Wang Y."/>
            <person name="Carvalho R."/>
            <person name="Voegtly L."/>
            <person name="Shi R."/>
            <person name="Duckworth R."/>
            <person name="Johnson A."/>
            <person name="Loviza R."/>
            <person name="Walstead R."/>
            <person name="Shah Z."/>
            <person name="Kiflezghi M."/>
            <person name="Wade K."/>
            <person name="Ball S.L."/>
            <person name="Bradley K.W."/>
            <person name="Asai D.J."/>
            <person name="Bowman C.A."/>
            <person name="Russell D.A."/>
            <person name="Pope W.H."/>
            <person name="Jacobs-Sera D."/>
            <person name="Hendrix R.W."/>
            <person name="Hatfull G.F."/>
        </authorList>
    </citation>
    <scope>NUCLEOTIDE SEQUENCE [LARGE SCALE GENOMIC DNA]</scope>
    <source>
        <strain evidence="1 2">DSM 27648</strain>
    </source>
</reference>
<dbReference type="RefSeq" id="WP_205633733.1">
    <property type="nucleotide sequence ID" value="NZ_CP012333.1"/>
</dbReference>
<sequence length="294" mass="31786">MPLVGVVELVLHAKQTSGDVVTDDQWVAARDAVRSEAKPGDLVVFAPFWADPLGRRFFGHELAGIKGEARPDVSRFPRAFEVSIRGSHDAELAHWRKVSERKVGPVSIGLYENPSPLKILTDLLERVGPEKMTVAKVEGEHEQACTWSHGAGQPGGLGVPQGPAIPGDKFNCPSGGYVGAAVLHALDHHPHLCLFVSSTSGTVKLRFADVDFGEALHGHAGVQWVTDRTPSAEEKTKLAFSAFDRPIGQHAHRIGTGWVPFEFPTPDIAGKRGELVVEVTGSGQRQFCFEADTR</sequence>
<keyword evidence="2" id="KW-1185">Reference proteome</keyword>
<proteinExistence type="predicted"/>
<protein>
    <submittedName>
        <fullName evidence="1">Uncharacterized protein</fullName>
    </submittedName>
</protein>
<dbReference type="KEGG" id="llu:AKJ09_03986"/>
<dbReference type="AlphaFoldDB" id="A0A0K1PUX4"/>
<gene>
    <name evidence="1" type="ORF">AKJ09_03986</name>
</gene>
<name>A0A0K1PUX4_9BACT</name>
<evidence type="ECO:0000313" key="1">
    <source>
        <dbReference type="EMBL" id="AKU97322.1"/>
    </source>
</evidence>